<keyword evidence="7" id="KW-0010">Activator</keyword>
<dbReference type="PANTHER" id="PTHR24221:SF654">
    <property type="entry name" value="ATP-BINDING CASSETTE SUB-FAMILY B MEMBER 6"/>
    <property type="match status" value="1"/>
</dbReference>
<dbReference type="Gene3D" id="2.60.120.10">
    <property type="entry name" value="Jelly Rolls"/>
    <property type="match status" value="1"/>
</dbReference>
<dbReference type="InterPro" id="IPR039421">
    <property type="entry name" value="Type_1_exporter"/>
</dbReference>
<accession>A0ABV9FGD2</accession>
<evidence type="ECO:0000313" key="10">
    <source>
        <dbReference type="EMBL" id="MFC4601046.1"/>
    </source>
</evidence>
<dbReference type="InterPro" id="IPR000595">
    <property type="entry name" value="cNMP-bd_dom"/>
</dbReference>
<dbReference type="PROSITE" id="PS00888">
    <property type="entry name" value="CNMP_BINDING_1"/>
    <property type="match status" value="1"/>
</dbReference>
<dbReference type="InterPro" id="IPR036640">
    <property type="entry name" value="ABC1_TM_sf"/>
</dbReference>
<dbReference type="InterPro" id="IPR003439">
    <property type="entry name" value="ABC_transporter-like_ATP-bd"/>
</dbReference>
<evidence type="ECO:0000256" key="4">
    <source>
        <dbReference type="ARBA" id="ARBA00022840"/>
    </source>
</evidence>
<dbReference type="GO" id="GO:0005524">
    <property type="term" value="F:ATP binding"/>
    <property type="evidence" value="ECO:0007669"/>
    <property type="project" value="UniProtKB-KW"/>
</dbReference>
<name>A0ABV9FGD2_9BACL</name>
<gene>
    <name evidence="10" type="ORF">ACFO3S_22580</name>
</gene>
<keyword evidence="11" id="KW-1185">Reference proteome</keyword>
<dbReference type="InterPro" id="IPR003593">
    <property type="entry name" value="AAA+_ATPase"/>
</dbReference>
<dbReference type="PROSITE" id="PS50042">
    <property type="entry name" value="CNMP_BINDING_3"/>
    <property type="match status" value="1"/>
</dbReference>
<dbReference type="CDD" id="cd00038">
    <property type="entry name" value="CAP_ED"/>
    <property type="match status" value="1"/>
</dbReference>
<evidence type="ECO:0000256" key="7">
    <source>
        <dbReference type="ARBA" id="ARBA00023159"/>
    </source>
</evidence>
<dbReference type="SMART" id="SM00100">
    <property type="entry name" value="cNMP"/>
    <property type="match status" value="1"/>
</dbReference>
<evidence type="ECO:0000313" key="11">
    <source>
        <dbReference type="Proteomes" id="UP001596028"/>
    </source>
</evidence>
<evidence type="ECO:0000256" key="5">
    <source>
        <dbReference type="ARBA" id="ARBA00022989"/>
    </source>
</evidence>
<dbReference type="InterPro" id="IPR014710">
    <property type="entry name" value="RmlC-like_jellyroll"/>
</dbReference>
<dbReference type="PROSITE" id="PS00211">
    <property type="entry name" value="ABC_TRANSPORTER_1"/>
    <property type="match status" value="1"/>
</dbReference>
<dbReference type="InterPro" id="IPR018490">
    <property type="entry name" value="cNMP-bd_dom_sf"/>
</dbReference>
<evidence type="ECO:0000259" key="8">
    <source>
        <dbReference type="PROSITE" id="PS50042"/>
    </source>
</evidence>
<evidence type="ECO:0000256" key="2">
    <source>
        <dbReference type="ARBA" id="ARBA00022692"/>
    </source>
</evidence>
<dbReference type="PROSITE" id="PS00889">
    <property type="entry name" value="CNMP_BINDING_2"/>
    <property type="match status" value="1"/>
</dbReference>
<dbReference type="Gene3D" id="1.20.1560.10">
    <property type="entry name" value="ABC transporter type 1, transmembrane domain"/>
    <property type="match status" value="1"/>
</dbReference>
<comment type="subcellular location">
    <subcellularLocation>
        <location evidence="1">Cell membrane</location>
        <topology evidence="1">Multi-pass membrane protein</topology>
    </subcellularLocation>
</comment>
<proteinExistence type="predicted"/>
<feature type="domain" description="ABC transporter" evidence="9">
    <location>
        <begin position="60"/>
        <end position="294"/>
    </location>
</feature>
<keyword evidence="2" id="KW-0812">Transmembrane</keyword>
<comment type="caution">
    <text evidence="10">The sequence shown here is derived from an EMBL/GenBank/DDBJ whole genome shotgun (WGS) entry which is preliminary data.</text>
</comment>
<evidence type="ECO:0000256" key="6">
    <source>
        <dbReference type="ARBA" id="ARBA00023136"/>
    </source>
</evidence>
<dbReference type="Proteomes" id="UP001596028">
    <property type="component" value="Unassembled WGS sequence"/>
</dbReference>
<evidence type="ECO:0000259" key="9">
    <source>
        <dbReference type="PROSITE" id="PS50893"/>
    </source>
</evidence>
<keyword evidence="5" id="KW-1133">Transmembrane helix</keyword>
<evidence type="ECO:0000256" key="1">
    <source>
        <dbReference type="ARBA" id="ARBA00004651"/>
    </source>
</evidence>
<keyword evidence="6" id="KW-0472">Membrane</keyword>
<dbReference type="PRINTS" id="PR00103">
    <property type="entry name" value="CAMPKINASE"/>
</dbReference>
<dbReference type="Pfam" id="PF00005">
    <property type="entry name" value="ABC_tran"/>
    <property type="match status" value="1"/>
</dbReference>
<sequence length="440" mass="48084">MAFFTLFMSAGQAASNLTLLIPNLIDSGSSFKRIGEILDYVPEVREAAQPLELPPIAGELRMENVTFGYAEDSDQLKAVSLRIPAGSYAAFVGPSGSGKSTALQLLARFYDPKEGKVSIDGQDLREVAEASLRQRSAVVLQEPFLFNTTIRDNLLLARPDAGEAEMIEAAKLARIHETIAGWPDGYDTPVHQEGASLSGGQRQRISIARALLKNSELLLLDEITSALDPAAEAGINETLRHLREGRTIVSVTHRLDSVVHADLIFVFNDGRVVESGSHDELIRQAGLYREMWDKQHGFLLSQDGLHASVDEERLARLPFFKDVEPEQLRELAGLFATETYPEGAVVVREGETGDKFYLIVRGSFEIVKRSAGGEAQRVAVLQDGDHFGEIALLKGVARTATVRTLGPSVAVSMRRDAFLALTAGSPRILQVVEKTLRARL</sequence>
<dbReference type="PROSITE" id="PS50893">
    <property type="entry name" value="ABC_TRANSPORTER_2"/>
    <property type="match status" value="1"/>
</dbReference>
<protein>
    <submittedName>
        <fullName evidence="10">ATP-binding cassette domain-containing protein</fullName>
    </submittedName>
</protein>
<dbReference type="SMART" id="SM00382">
    <property type="entry name" value="AAA"/>
    <property type="match status" value="1"/>
</dbReference>
<organism evidence="10 11">
    <name type="scientific">Cohnella hongkongensis</name>
    <dbReference type="NCBI Taxonomy" id="178337"/>
    <lineage>
        <taxon>Bacteria</taxon>
        <taxon>Bacillati</taxon>
        <taxon>Bacillota</taxon>
        <taxon>Bacilli</taxon>
        <taxon>Bacillales</taxon>
        <taxon>Paenibacillaceae</taxon>
        <taxon>Cohnella</taxon>
    </lineage>
</organism>
<dbReference type="Pfam" id="PF00027">
    <property type="entry name" value="cNMP_binding"/>
    <property type="match status" value="1"/>
</dbReference>
<dbReference type="EMBL" id="JBHSEP010000022">
    <property type="protein sequence ID" value="MFC4601046.1"/>
    <property type="molecule type" value="Genomic_DNA"/>
</dbReference>
<dbReference type="Gene3D" id="3.40.50.300">
    <property type="entry name" value="P-loop containing nucleotide triphosphate hydrolases"/>
    <property type="match status" value="1"/>
</dbReference>
<feature type="domain" description="Cyclic nucleotide-binding" evidence="8">
    <location>
        <begin position="319"/>
        <end position="439"/>
    </location>
</feature>
<keyword evidence="4 10" id="KW-0067">ATP-binding</keyword>
<reference evidence="11" key="1">
    <citation type="journal article" date="2019" name="Int. J. Syst. Evol. Microbiol.">
        <title>The Global Catalogue of Microorganisms (GCM) 10K type strain sequencing project: providing services to taxonomists for standard genome sequencing and annotation.</title>
        <authorList>
            <consortium name="The Broad Institute Genomics Platform"/>
            <consortium name="The Broad Institute Genome Sequencing Center for Infectious Disease"/>
            <person name="Wu L."/>
            <person name="Ma J."/>
        </authorList>
    </citation>
    <scope>NUCLEOTIDE SEQUENCE [LARGE SCALE GENOMIC DNA]</scope>
    <source>
        <strain evidence="11">CCUG 49571</strain>
    </source>
</reference>
<dbReference type="RefSeq" id="WP_378100814.1">
    <property type="nucleotide sequence ID" value="NZ_JBHSEP010000022.1"/>
</dbReference>
<dbReference type="InterPro" id="IPR017871">
    <property type="entry name" value="ABC_transporter-like_CS"/>
</dbReference>
<dbReference type="SUPFAM" id="SSF51206">
    <property type="entry name" value="cAMP-binding domain-like"/>
    <property type="match status" value="1"/>
</dbReference>
<dbReference type="InterPro" id="IPR018488">
    <property type="entry name" value="cNMP-bd_CS"/>
</dbReference>
<dbReference type="PANTHER" id="PTHR24221">
    <property type="entry name" value="ATP-BINDING CASSETTE SUB-FAMILY B"/>
    <property type="match status" value="1"/>
</dbReference>
<dbReference type="InterPro" id="IPR027417">
    <property type="entry name" value="P-loop_NTPase"/>
</dbReference>
<dbReference type="SUPFAM" id="SSF52540">
    <property type="entry name" value="P-loop containing nucleoside triphosphate hydrolases"/>
    <property type="match status" value="1"/>
</dbReference>
<keyword evidence="3" id="KW-0547">Nucleotide-binding</keyword>
<evidence type="ECO:0000256" key="3">
    <source>
        <dbReference type="ARBA" id="ARBA00022741"/>
    </source>
</evidence>